<gene>
    <name evidence="2" type="ORF">SR41_07565</name>
</gene>
<dbReference type="Proteomes" id="UP000033203">
    <property type="component" value="Unassembled WGS sequence"/>
</dbReference>
<organism evidence="2 3">
    <name type="scientific">Sphingomonas melonis</name>
    <dbReference type="NCBI Taxonomy" id="152682"/>
    <lineage>
        <taxon>Bacteria</taxon>
        <taxon>Pseudomonadati</taxon>
        <taxon>Pseudomonadota</taxon>
        <taxon>Alphaproteobacteria</taxon>
        <taxon>Sphingomonadales</taxon>
        <taxon>Sphingomonadaceae</taxon>
        <taxon>Sphingomonas</taxon>
    </lineage>
</organism>
<name>A0A0D1MDJ2_9SPHN</name>
<protein>
    <recommendedName>
        <fullName evidence="1">DUF6630 domain-containing protein</fullName>
    </recommendedName>
</protein>
<feature type="domain" description="DUF6630" evidence="1">
    <location>
        <begin position="155"/>
        <end position="258"/>
    </location>
</feature>
<dbReference type="Pfam" id="PF20335">
    <property type="entry name" value="DUF6630"/>
    <property type="match status" value="1"/>
</dbReference>
<sequence length="265" mass="29725">MTDAPSDLADRYARRVLALIGHCPVGKSLKAQDTGRFADCSRKRGKAELRLKVGLRSDVTGRALLHARFRIGFPFGREPVVVLHHLEGRRETDELTVRQERFLSALMTWAEQVLPDVTPTEPGPRTPLWQRQFAELYHRLSGWSLASARRRLREGFFVDQEDTSESMRIDSFLELLSEEGWVALVDWKEETIDELVQEIARQRLAAARVRSVDTIDPTSLAEAGYAIVSLEDGSDGSTIAIAARDDIETVAQLLAEVAPHIVLRA</sequence>
<dbReference type="EMBL" id="JXTP01000028">
    <property type="protein sequence ID" value="KIU28582.1"/>
    <property type="molecule type" value="Genomic_DNA"/>
</dbReference>
<proteinExistence type="predicted"/>
<evidence type="ECO:0000259" key="1">
    <source>
        <dbReference type="Pfam" id="PF20335"/>
    </source>
</evidence>
<dbReference type="InterPro" id="IPR046582">
    <property type="entry name" value="DUF6630"/>
</dbReference>
<evidence type="ECO:0000313" key="3">
    <source>
        <dbReference type="Proteomes" id="UP000033203"/>
    </source>
</evidence>
<accession>A0A0D1MDJ2</accession>
<reference evidence="2 3" key="1">
    <citation type="submission" date="2015-01" db="EMBL/GenBank/DDBJ databases">
        <title>Genome of Sphingomonas taxi strain 30a.</title>
        <authorList>
            <person name="Eevers N."/>
            <person name="Van Hamme J."/>
            <person name="Bottos E."/>
            <person name="Weyens N."/>
            <person name="Vangronsveld J."/>
        </authorList>
    </citation>
    <scope>NUCLEOTIDE SEQUENCE [LARGE SCALE GENOMIC DNA]</scope>
    <source>
        <strain evidence="2 3">30a</strain>
    </source>
</reference>
<dbReference type="PATRIC" id="fig|1549858.7.peg.326"/>
<evidence type="ECO:0000313" key="2">
    <source>
        <dbReference type="EMBL" id="KIU28582.1"/>
    </source>
</evidence>
<dbReference type="AlphaFoldDB" id="A0A0D1MDJ2"/>
<comment type="caution">
    <text evidence="2">The sequence shown here is derived from an EMBL/GenBank/DDBJ whole genome shotgun (WGS) entry which is preliminary data.</text>
</comment>